<name>A0A6J5L5U1_9CAUD</name>
<dbReference type="EMBL" id="LR796229">
    <property type="protein sequence ID" value="CAB4127990.1"/>
    <property type="molecule type" value="Genomic_DNA"/>
</dbReference>
<proteinExistence type="predicted"/>
<sequence length="210" mass="23971">ALHRQEIGHNHLYNNLWNAAERAGINNVPISHHLIDTNLDFIRQYKSPREYRGLEEFRNHPTLQNAQAATSDLKGMMRNLHEKSKTSSLTTEERHLYDAAEHTVNHIEGNMFLNPNGTVHEPLANLHRAINNSYRENVVPYRYNKAIQDFIDRKKTPEELVNALSKGEFAVKKGSRHPAIRIRNSIPKSIAGLGTLGGLGWIGNKFYGEY</sequence>
<evidence type="ECO:0000313" key="1">
    <source>
        <dbReference type="EMBL" id="CAB4127990.1"/>
    </source>
</evidence>
<gene>
    <name evidence="1" type="ORF">UFOVP100_1</name>
</gene>
<reference evidence="1" key="1">
    <citation type="submission" date="2020-04" db="EMBL/GenBank/DDBJ databases">
        <authorList>
            <person name="Chiriac C."/>
            <person name="Salcher M."/>
            <person name="Ghai R."/>
            <person name="Kavagutti S V."/>
        </authorList>
    </citation>
    <scope>NUCLEOTIDE SEQUENCE</scope>
</reference>
<accession>A0A6J5L5U1</accession>
<feature type="non-terminal residue" evidence="1">
    <location>
        <position position="1"/>
    </location>
</feature>
<organism evidence="1">
    <name type="scientific">uncultured Caudovirales phage</name>
    <dbReference type="NCBI Taxonomy" id="2100421"/>
    <lineage>
        <taxon>Viruses</taxon>
        <taxon>Duplodnaviria</taxon>
        <taxon>Heunggongvirae</taxon>
        <taxon>Uroviricota</taxon>
        <taxon>Caudoviricetes</taxon>
        <taxon>Peduoviridae</taxon>
        <taxon>Maltschvirus</taxon>
        <taxon>Maltschvirus maltsch</taxon>
    </lineage>
</organism>
<protein>
    <submittedName>
        <fullName evidence="1">Uncharacterized protein</fullName>
    </submittedName>
</protein>